<dbReference type="EMBL" id="AHMS02000020">
    <property type="protein sequence ID" value="EMN18259.1"/>
    <property type="molecule type" value="Genomic_DNA"/>
</dbReference>
<evidence type="ECO:0008006" key="4">
    <source>
        <dbReference type="Google" id="ProtNLM"/>
    </source>
</evidence>
<sequence length="43" mass="5005">MIFLCFLSTSSFETGSYLIFIILSILRLEFWLSAFTGFSRRCS</sequence>
<keyword evidence="1" id="KW-0472">Membrane</keyword>
<evidence type="ECO:0000313" key="3">
    <source>
        <dbReference type="Proteomes" id="UP000012166"/>
    </source>
</evidence>
<organism evidence="2 3">
    <name type="scientific">Leptospira borgpetersenii str. Brem 328</name>
    <dbReference type="NCBI Taxonomy" id="1049780"/>
    <lineage>
        <taxon>Bacteria</taxon>
        <taxon>Pseudomonadati</taxon>
        <taxon>Spirochaetota</taxon>
        <taxon>Spirochaetia</taxon>
        <taxon>Leptospirales</taxon>
        <taxon>Leptospiraceae</taxon>
        <taxon>Leptospira</taxon>
    </lineage>
</organism>
<accession>A0ABC9SKA8</accession>
<evidence type="ECO:0000256" key="1">
    <source>
        <dbReference type="SAM" id="Phobius"/>
    </source>
</evidence>
<proteinExistence type="predicted"/>
<reference evidence="2 3" key="1">
    <citation type="submission" date="2013-01" db="EMBL/GenBank/DDBJ databases">
        <authorList>
            <person name="Harkins D.M."/>
            <person name="Durkin A.S."/>
            <person name="Brinkac L.M."/>
            <person name="Haft D.H."/>
            <person name="Selengut J.D."/>
            <person name="Sanka R."/>
            <person name="DePew J."/>
            <person name="Purushe J."/>
            <person name="Hartskeerl R.A."/>
            <person name="Ahmed A."/>
            <person name="van der Linden H."/>
            <person name="Goris M.G.A."/>
            <person name="Vinetz J.M."/>
            <person name="Sutton G.G."/>
            <person name="Nierman W.C."/>
            <person name="Fouts D.E."/>
        </authorList>
    </citation>
    <scope>NUCLEOTIDE SEQUENCE [LARGE SCALE GENOMIC DNA]</scope>
    <source>
        <strain evidence="2 3">Brem 328</strain>
    </source>
</reference>
<keyword evidence="1" id="KW-1133">Transmembrane helix</keyword>
<dbReference type="Proteomes" id="UP000012166">
    <property type="component" value="Unassembled WGS sequence"/>
</dbReference>
<comment type="caution">
    <text evidence="2">The sequence shown here is derived from an EMBL/GenBank/DDBJ whole genome shotgun (WGS) entry which is preliminary data.</text>
</comment>
<name>A0ABC9SKA8_LEPBO</name>
<dbReference type="AlphaFoldDB" id="A0ABC9SKA8"/>
<protein>
    <recommendedName>
        <fullName evidence="4">Lipoprotein</fullName>
    </recommendedName>
</protein>
<feature type="transmembrane region" description="Helical" evidence="1">
    <location>
        <begin position="17"/>
        <end position="38"/>
    </location>
</feature>
<gene>
    <name evidence="2" type="ORF">LEP1GSC056_1686</name>
</gene>
<keyword evidence="1" id="KW-0812">Transmembrane</keyword>
<evidence type="ECO:0000313" key="2">
    <source>
        <dbReference type="EMBL" id="EMN18259.1"/>
    </source>
</evidence>